<gene>
    <name evidence="2" type="ORF">SVUK_LOCUS9057</name>
</gene>
<dbReference type="AlphaFoldDB" id="A0A3P7J2Z9"/>
<evidence type="ECO:0000313" key="3">
    <source>
        <dbReference type="Proteomes" id="UP000270094"/>
    </source>
</evidence>
<sequence>MSNRSISFHVGPVMPKPMRRDGFGDMVRNRSQESLAVEEAEHASQRVLAEYSRGVVQDISRLSQQSSRASGKQISGLARAVDMLSQKCKKSIELIRYDLSQ</sequence>
<proteinExistence type="predicted"/>
<name>A0A3P7J2Z9_STRVU</name>
<feature type="region of interest" description="Disordered" evidence="1">
    <location>
        <begin position="1"/>
        <end position="24"/>
    </location>
</feature>
<organism evidence="2 3">
    <name type="scientific">Strongylus vulgaris</name>
    <name type="common">Blood worm</name>
    <dbReference type="NCBI Taxonomy" id="40348"/>
    <lineage>
        <taxon>Eukaryota</taxon>
        <taxon>Metazoa</taxon>
        <taxon>Ecdysozoa</taxon>
        <taxon>Nematoda</taxon>
        <taxon>Chromadorea</taxon>
        <taxon>Rhabditida</taxon>
        <taxon>Rhabditina</taxon>
        <taxon>Rhabditomorpha</taxon>
        <taxon>Strongyloidea</taxon>
        <taxon>Strongylidae</taxon>
        <taxon>Strongylus</taxon>
    </lineage>
</organism>
<protein>
    <submittedName>
        <fullName evidence="2">Uncharacterized protein</fullName>
    </submittedName>
</protein>
<evidence type="ECO:0000313" key="2">
    <source>
        <dbReference type="EMBL" id="VDM74059.1"/>
    </source>
</evidence>
<dbReference type="EMBL" id="UYYB01033941">
    <property type="protein sequence ID" value="VDM74059.1"/>
    <property type="molecule type" value="Genomic_DNA"/>
</dbReference>
<dbReference type="OrthoDB" id="5822793at2759"/>
<evidence type="ECO:0000256" key="1">
    <source>
        <dbReference type="SAM" id="MobiDB-lite"/>
    </source>
</evidence>
<keyword evidence="3" id="KW-1185">Reference proteome</keyword>
<accession>A0A3P7J2Z9</accession>
<reference evidence="2 3" key="1">
    <citation type="submission" date="2018-11" db="EMBL/GenBank/DDBJ databases">
        <authorList>
            <consortium name="Pathogen Informatics"/>
        </authorList>
    </citation>
    <scope>NUCLEOTIDE SEQUENCE [LARGE SCALE GENOMIC DNA]</scope>
</reference>
<dbReference type="Proteomes" id="UP000270094">
    <property type="component" value="Unassembled WGS sequence"/>
</dbReference>